<organism evidence="1 2">
    <name type="scientific">Chitinophaga rhizophila</name>
    <dbReference type="NCBI Taxonomy" id="2866212"/>
    <lineage>
        <taxon>Bacteria</taxon>
        <taxon>Pseudomonadati</taxon>
        <taxon>Bacteroidota</taxon>
        <taxon>Chitinophagia</taxon>
        <taxon>Chitinophagales</taxon>
        <taxon>Chitinophagaceae</taxon>
        <taxon>Chitinophaga</taxon>
    </lineage>
</organism>
<evidence type="ECO:0000313" key="2">
    <source>
        <dbReference type="Proteomes" id="UP000812961"/>
    </source>
</evidence>
<keyword evidence="2" id="KW-1185">Reference proteome</keyword>
<protein>
    <submittedName>
        <fullName evidence="1">Uncharacterized protein</fullName>
    </submittedName>
</protein>
<sequence>MFSQTPLQMTPTILTRSTLHAASYFFYLTVKPPPTPNKSHDNRGEFIPSLTGTLIYLPGD</sequence>
<name>A0ABS7GDV2_9BACT</name>
<reference evidence="1 2" key="1">
    <citation type="submission" date="2021-08" db="EMBL/GenBank/DDBJ databases">
        <title>The genome sequence of Chitinophaga sp. B61.</title>
        <authorList>
            <person name="Zhang X."/>
        </authorList>
    </citation>
    <scope>NUCLEOTIDE SEQUENCE [LARGE SCALE GENOMIC DNA]</scope>
    <source>
        <strain evidence="1 2">B61</strain>
    </source>
</reference>
<evidence type="ECO:0000313" key="1">
    <source>
        <dbReference type="EMBL" id="MBW8685863.1"/>
    </source>
</evidence>
<proteinExistence type="predicted"/>
<accession>A0ABS7GDV2</accession>
<comment type="caution">
    <text evidence="1">The sequence shown here is derived from an EMBL/GenBank/DDBJ whole genome shotgun (WGS) entry which is preliminary data.</text>
</comment>
<gene>
    <name evidence="1" type="ORF">K1Y79_16095</name>
</gene>
<dbReference type="RefSeq" id="WP_220251193.1">
    <property type="nucleotide sequence ID" value="NZ_JAICCF010000003.1"/>
</dbReference>
<dbReference type="Proteomes" id="UP000812961">
    <property type="component" value="Unassembled WGS sequence"/>
</dbReference>
<dbReference type="EMBL" id="JAICCF010000003">
    <property type="protein sequence ID" value="MBW8685863.1"/>
    <property type="molecule type" value="Genomic_DNA"/>
</dbReference>